<dbReference type="GO" id="GO:0008408">
    <property type="term" value="F:3'-5' exonuclease activity"/>
    <property type="evidence" value="ECO:0007669"/>
    <property type="project" value="InterPro"/>
</dbReference>
<dbReference type="GO" id="GO:0006139">
    <property type="term" value="P:nucleobase-containing compound metabolic process"/>
    <property type="evidence" value="ECO:0007669"/>
    <property type="project" value="InterPro"/>
</dbReference>
<dbReference type="SMART" id="SM00474">
    <property type="entry name" value="35EXOc"/>
    <property type="match status" value="1"/>
</dbReference>
<protein>
    <recommendedName>
        <fullName evidence="8">3'-5' exonuclease</fullName>
    </recommendedName>
    <alternativeName>
        <fullName evidence="9">Werner Syndrome-like exonuclease</fullName>
    </alternativeName>
</protein>
<dbReference type="InterPro" id="IPR002562">
    <property type="entry name" value="3'-5'_exonuclease_dom"/>
</dbReference>
<feature type="domain" description="3'-5' exonuclease" evidence="11">
    <location>
        <begin position="117"/>
        <end position="303"/>
    </location>
</feature>
<proteinExistence type="predicted"/>
<dbReference type="InterPro" id="IPR012337">
    <property type="entry name" value="RNaseH-like_sf"/>
</dbReference>
<dbReference type="PANTHER" id="PTHR13620">
    <property type="entry name" value="3-5 EXONUCLEASE"/>
    <property type="match status" value="1"/>
</dbReference>
<evidence type="ECO:0000313" key="13">
    <source>
        <dbReference type="RefSeq" id="XP_022147109.1"/>
    </source>
</evidence>
<dbReference type="OrthoDB" id="1920326at2759"/>
<keyword evidence="7" id="KW-0539">Nucleus</keyword>
<evidence type="ECO:0000313" key="12">
    <source>
        <dbReference type="Proteomes" id="UP000504603"/>
    </source>
</evidence>
<keyword evidence="6" id="KW-0460">Magnesium</keyword>
<comment type="subcellular location">
    <subcellularLocation>
        <location evidence="1">Nucleus</location>
    </subcellularLocation>
</comment>
<feature type="region of interest" description="Disordered" evidence="10">
    <location>
        <begin position="54"/>
        <end position="77"/>
    </location>
</feature>
<keyword evidence="12" id="KW-1185">Reference proteome</keyword>
<dbReference type="GO" id="GO:0003676">
    <property type="term" value="F:nucleic acid binding"/>
    <property type="evidence" value="ECO:0007669"/>
    <property type="project" value="InterPro"/>
</dbReference>
<evidence type="ECO:0000259" key="11">
    <source>
        <dbReference type="SMART" id="SM00474"/>
    </source>
</evidence>
<dbReference type="PANTHER" id="PTHR13620:SF109">
    <property type="entry name" value="3'-5' EXONUCLEASE"/>
    <property type="match status" value="1"/>
</dbReference>
<dbReference type="FunFam" id="3.30.420.10:FF:000114">
    <property type="entry name" value="Werner Syndrome-like exonuclease"/>
    <property type="match status" value="1"/>
</dbReference>
<keyword evidence="5" id="KW-0269">Exonuclease</keyword>
<dbReference type="Gene3D" id="3.30.420.10">
    <property type="entry name" value="Ribonuclease H-like superfamily/Ribonuclease H"/>
    <property type="match status" value="1"/>
</dbReference>
<dbReference type="GO" id="GO:0005634">
    <property type="term" value="C:nucleus"/>
    <property type="evidence" value="ECO:0007669"/>
    <property type="project" value="UniProtKB-SubCell"/>
</dbReference>
<feature type="region of interest" description="Disordered" evidence="10">
    <location>
        <begin position="1"/>
        <end position="23"/>
    </location>
</feature>
<evidence type="ECO:0000256" key="5">
    <source>
        <dbReference type="ARBA" id="ARBA00022839"/>
    </source>
</evidence>
<dbReference type="CDD" id="cd06141">
    <property type="entry name" value="WRN_exo"/>
    <property type="match status" value="1"/>
</dbReference>
<dbReference type="Pfam" id="PF01612">
    <property type="entry name" value="DNA_pol_A_exo1"/>
    <property type="match status" value="1"/>
</dbReference>
<evidence type="ECO:0000256" key="7">
    <source>
        <dbReference type="ARBA" id="ARBA00023242"/>
    </source>
</evidence>
<keyword evidence="4" id="KW-0378">Hydrolase</keyword>
<dbReference type="GO" id="GO:0046872">
    <property type="term" value="F:metal ion binding"/>
    <property type="evidence" value="ECO:0007669"/>
    <property type="project" value="UniProtKB-KW"/>
</dbReference>
<dbReference type="Proteomes" id="UP000504603">
    <property type="component" value="Unplaced"/>
</dbReference>
<name>A0A6J1D021_MOMCH</name>
<reference evidence="13" key="1">
    <citation type="submission" date="2025-08" db="UniProtKB">
        <authorList>
            <consortium name="RefSeq"/>
        </authorList>
    </citation>
    <scope>IDENTIFICATION</scope>
    <source>
        <strain evidence="13">OHB3-1</strain>
    </source>
</reference>
<dbReference type="GeneID" id="111016124"/>
<keyword evidence="2" id="KW-0540">Nuclease</keyword>
<evidence type="ECO:0000256" key="9">
    <source>
        <dbReference type="ARBA" id="ARBA00042761"/>
    </source>
</evidence>
<organism evidence="12 13">
    <name type="scientific">Momordica charantia</name>
    <name type="common">Bitter gourd</name>
    <name type="synonym">Balsam pear</name>
    <dbReference type="NCBI Taxonomy" id="3673"/>
    <lineage>
        <taxon>Eukaryota</taxon>
        <taxon>Viridiplantae</taxon>
        <taxon>Streptophyta</taxon>
        <taxon>Embryophyta</taxon>
        <taxon>Tracheophyta</taxon>
        <taxon>Spermatophyta</taxon>
        <taxon>Magnoliopsida</taxon>
        <taxon>eudicotyledons</taxon>
        <taxon>Gunneridae</taxon>
        <taxon>Pentapetalae</taxon>
        <taxon>rosids</taxon>
        <taxon>fabids</taxon>
        <taxon>Cucurbitales</taxon>
        <taxon>Cucurbitaceae</taxon>
        <taxon>Momordiceae</taxon>
        <taxon>Momordica</taxon>
    </lineage>
</organism>
<dbReference type="SUPFAM" id="SSF53098">
    <property type="entry name" value="Ribonuclease H-like"/>
    <property type="match status" value="1"/>
</dbReference>
<gene>
    <name evidence="13" type="primary">LOC111016124</name>
</gene>
<dbReference type="InterPro" id="IPR051132">
    <property type="entry name" value="3-5_Exonuclease_domain"/>
</dbReference>
<evidence type="ECO:0000256" key="2">
    <source>
        <dbReference type="ARBA" id="ARBA00022722"/>
    </source>
</evidence>
<evidence type="ECO:0000256" key="6">
    <source>
        <dbReference type="ARBA" id="ARBA00022842"/>
    </source>
</evidence>
<evidence type="ECO:0000256" key="10">
    <source>
        <dbReference type="SAM" id="MobiDB-lite"/>
    </source>
</evidence>
<evidence type="ECO:0000256" key="8">
    <source>
        <dbReference type="ARBA" id="ARBA00040531"/>
    </source>
</evidence>
<dbReference type="KEGG" id="mcha:111016124"/>
<dbReference type="RefSeq" id="XP_022147109.1">
    <property type="nucleotide sequence ID" value="XM_022291417.1"/>
</dbReference>
<evidence type="ECO:0000256" key="3">
    <source>
        <dbReference type="ARBA" id="ARBA00022723"/>
    </source>
</evidence>
<sequence>MEFPGCSRNAGASPPLSVSSSSFSSRSFSVSEFDQPFTEQQLQEIDAIEAMYQSTSGKRRRGSSTADENEASCVSPNAGRRLPHSILSLQLPYSSPLSPRRVNSKMRFPALNFDGRIIYSTTASEVDRASRELAKKISSTRKGTDQITIGFDIEWKPTFRRGVPPGKTAVMQLCLDNSQCHVMHIIHSGITPSLKTLLEDDTLSKAGVGIANDAVKVFKDYNVSIKAVSEISDLANQKLAGVPQKWGLGSLTKALVSKELQKPNKIRLGNWEVAVLSKQQLQYAATDAFASWYLHEILKGFPHAQKVEDSERDMEPIA</sequence>
<evidence type="ECO:0000256" key="4">
    <source>
        <dbReference type="ARBA" id="ARBA00022801"/>
    </source>
</evidence>
<dbReference type="AlphaFoldDB" id="A0A6J1D021"/>
<evidence type="ECO:0000256" key="1">
    <source>
        <dbReference type="ARBA" id="ARBA00004123"/>
    </source>
</evidence>
<dbReference type="InterPro" id="IPR036397">
    <property type="entry name" value="RNaseH_sf"/>
</dbReference>
<keyword evidence="3" id="KW-0479">Metal-binding</keyword>
<accession>A0A6J1D021</accession>